<evidence type="ECO:0000313" key="5">
    <source>
        <dbReference type="Proteomes" id="UP001151760"/>
    </source>
</evidence>
<gene>
    <name evidence="4" type="ORF">Tco_0892701</name>
</gene>
<reference evidence="4" key="1">
    <citation type="journal article" date="2022" name="Int. J. Mol. Sci.">
        <title>Draft Genome of Tanacetum Coccineum: Genomic Comparison of Closely Related Tanacetum-Family Plants.</title>
        <authorList>
            <person name="Yamashiro T."/>
            <person name="Shiraishi A."/>
            <person name="Nakayama K."/>
            <person name="Satake H."/>
        </authorList>
    </citation>
    <scope>NUCLEOTIDE SEQUENCE</scope>
</reference>
<accession>A0ABQ5CCN9</accession>
<dbReference type="Pfam" id="PF07727">
    <property type="entry name" value="RVT_2"/>
    <property type="match status" value="1"/>
</dbReference>
<evidence type="ECO:0000259" key="2">
    <source>
        <dbReference type="Pfam" id="PF07727"/>
    </source>
</evidence>
<reference evidence="4" key="2">
    <citation type="submission" date="2022-01" db="EMBL/GenBank/DDBJ databases">
        <authorList>
            <person name="Yamashiro T."/>
            <person name="Shiraishi A."/>
            <person name="Satake H."/>
            <person name="Nakayama K."/>
        </authorList>
    </citation>
    <scope>NUCLEOTIDE SEQUENCE</scope>
</reference>
<feature type="compositionally biased region" description="Basic residues" evidence="1">
    <location>
        <begin position="883"/>
        <end position="892"/>
    </location>
</feature>
<protein>
    <submittedName>
        <fullName evidence="4">Retrovirus-related pol polyprotein from transposon TNT 1-94</fullName>
    </submittedName>
</protein>
<comment type="caution">
    <text evidence="4">The sequence shown here is derived from an EMBL/GenBank/DDBJ whole genome shotgun (WGS) entry which is preliminary data.</text>
</comment>
<name>A0ABQ5CCN9_9ASTR</name>
<dbReference type="InterPro" id="IPR057670">
    <property type="entry name" value="SH3_retrovirus"/>
</dbReference>
<organism evidence="4 5">
    <name type="scientific">Tanacetum coccineum</name>
    <dbReference type="NCBI Taxonomy" id="301880"/>
    <lineage>
        <taxon>Eukaryota</taxon>
        <taxon>Viridiplantae</taxon>
        <taxon>Streptophyta</taxon>
        <taxon>Embryophyta</taxon>
        <taxon>Tracheophyta</taxon>
        <taxon>Spermatophyta</taxon>
        <taxon>Magnoliopsida</taxon>
        <taxon>eudicotyledons</taxon>
        <taxon>Gunneridae</taxon>
        <taxon>Pentapetalae</taxon>
        <taxon>asterids</taxon>
        <taxon>campanulids</taxon>
        <taxon>Asterales</taxon>
        <taxon>Asteraceae</taxon>
        <taxon>Asteroideae</taxon>
        <taxon>Anthemideae</taxon>
        <taxon>Anthemidinae</taxon>
        <taxon>Tanacetum</taxon>
    </lineage>
</organism>
<sequence length="995" mass="113799">MGRRQFAYGCYTLKPIHYTTDPWKNSYELSYMIEKPDFIYLHVLWLHLLPKNTCSEEFVGKLQAKADIDIFIGYAPKKKAYRIYNRRTRKIIETIHVDFDELTTMASEQLGSGPGLQCMTPATSSSGLVPNPIPQQPCIPPPRDDWDRLFQPVFDEYFNPPTITVSLVLVAAAPRAVDLADSPVSTSIDQDAPSTSIPSTQDQEHSLIISQGFEESPKHHIFMMIHFMNLFMKTRLLRDRHLIQKCNYKTYALWFYFDVLPLTSVKPKNFKPSNDRNRHGSIPMQEKFIEFERIQTNLAGVLKNKAKLVTQGFRQEEGIDFEESFAQVTRIEAIRILLDNPSHVYKPKKAIYGLKQAPRAWYDMLSSFLISQHFSKGAVELTLFTRTTGNDLLPGLQISQSPRGIFLNQSKYASEIIKKYGMLTSDSVDTPMVEKSKLDEDLQGKPVDATLYRGMIGSLMYLTSVDPDGTPFNMGSGSSKDIGMSLTSIWQMQIPWVSGPRRCTLGSAQFLDSSILRQKSAIALCYNNVQHSRARHIDVRYHFIKEQVEDGIVELYFVQTEYQLADIFTKPLLRERFNFLIEKLDCPSVKCLFIYELYVTNLSRIMSSITAQQTKLDLELVPTEKRLEIGKCNERLNPRKKHREPTFQVVLDALALTLCYSAFLTTADVPEIYPRVHGQNFDELPTDEDIVSFFKLITDVVVDQMHQPWRTFSTIINRSLSGKTTGLDKLRLSRAQILWAMYYKKNVDYVELLWEDFTYQIDNKGHKKQDKMYYPRFTKVIIHHFLTKDMTVSKRNKIGMHTSRDDYLINTLRFVSAKEESQIYGARLSKSLTSPEMQETKAYKTYLGYATGVTPPKKARKFKKPASPKLSTVPVSPEEPTRKSKRVKRTAKKSTNVPTTSVVIRETPVMSLFKKKEKATVEKRTRIDLLSEVALTEESQYEEVSKKSLRDFHKTHPSGSGTVTKIAPSAAKIKPFVTNEGTGAKPGVPDITPPF</sequence>
<feature type="region of interest" description="Disordered" evidence="1">
    <location>
        <begin position="857"/>
        <end position="897"/>
    </location>
</feature>
<dbReference type="PANTHER" id="PTHR11439">
    <property type="entry name" value="GAG-POL-RELATED RETROTRANSPOSON"/>
    <property type="match status" value="1"/>
</dbReference>
<keyword evidence="5" id="KW-1185">Reference proteome</keyword>
<feature type="domain" description="Retroviral polymerase SH3-like" evidence="3">
    <location>
        <begin position="60"/>
        <end position="104"/>
    </location>
</feature>
<dbReference type="EMBL" id="BQNB010013996">
    <property type="protein sequence ID" value="GJT22764.1"/>
    <property type="molecule type" value="Genomic_DNA"/>
</dbReference>
<dbReference type="Proteomes" id="UP001151760">
    <property type="component" value="Unassembled WGS sequence"/>
</dbReference>
<evidence type="ECO:0000256" key="1">
    <source>
        <dbReference type="SAM" id="MobiDB-lite"/>
    </source>
</evidence>
<proteinExistence type="predicted"/>
<feature type="compositionally biased region" description="Basic residues" evidence="1">
    <location>
        <begin position="857"/>
        <end position="866"/>
    </location>
</feature>
<evidence type="ECO:0000259" key="3">
    <source>
        <dbReference type="Pfam" id="PF25597"/>
    </source>
</evidence>
<dbReference type="CDD" id="cd09272">
    <property type="entry name" value="RNase_HI_RT_Ty1"/>
    <property type="match status" value="1"/>
</dbReference>
<dbReference type="InterPro" id="IPR013103">
    <property type="entry name" value="RVT_2"/>
</dbReference>
<dbReference type="Pfam" id="PF25597">
    <property type="entry name" value="SH3_retrovirus"/>
    <property type="match status" value="1"/>
</dbReference>
<feature type="domain" description="Reverse transcriptase Ty1/copia-type" evidence="2">
    <location>
        <begin position="341"/>
        <end position="391"/>
    </location>
</feature>
<evidence type="ECO:0000313" key="4">
    <source>
        <dbReference type="EMBL" id="GJT22764.1"/>
    </source>
</evidence>
<dbReference type="PANTHER" id="PTHR11439:SF483">
    <property type="entry name" value="PEPTIDE SYNTHASE GLIP-LIKE, PUTATIVE (AFU_ORTHOLOGUE AFUA_3G12920)-RELATED"/>
    <property type="match status" value="1"/>
</dbReference>